<keyword evidence="2" id="KW-1185">Reference proteome</keyword>
<dbReference type="EMBL" id="CP003316">
    <property type="protein sequence ID" value="AFA39403.1"/>
    <property type="molecule type" value="Genomic_DNA"/>
</dbReference>
<name>H6Q924_PYROT</name>
<protein>
    <submittedName>
        <fullName evidence="1">Uncharacterized protein</fullName>
    </submittedName>
</protein>
<gene>
    <name evidence="1" type="ordered locus">Pogu_1376</name>
</gene>
<dbReference type="KEGG" id="pog:Pogu_1376"/>
<sequence length="57" mass="6354">MDTEIFRAVRDAPLVGRVEIKLGGEPVKAEATGHVRYKVSAVVIRAVGEVEYTVWWV</sequence>
<dbReference type="Proteomes" id="UP000009062">
    <property type="component" value="Chromosome"/>
</dbReference>
<dbReference type="HOGENOM" id="CLU_2985829_0_0_2"/>
<organism evidence="1 2">
    <name type="scientific">Pyrobaculum oguniense (strain DSM 13380 / JCM 10595 / TE7)</name>
    <dbReference type="NCBI Taxonomy" id="698757"/>
    <lineage>
        <taxon>Archaea</taxon>
        <taxon>Thermoproteota</taxon>
        <taxon>Thermoprotei</taxon>
        <taxon>Thermoproteales</taxon>
        <taxon>Thermoproteaceae</taxon>
        <taxon>Pyrobaculum</taxon>
    </lineage>
</organism>
<dbReference type="STRING" id="698757.Pogu_1376"/>
<dbReference type="eggNOG" id="arCOG12484">
    <property type="taxonomic scope" value="Archaea"/>
</dbReference>
<dbReference type="AlphaFoldDB" id="H6Q924"/>
<reference evidence="1 2" key="1">
    <citation type="journal article" date="2012" name="Stand. Genomic Sci.">
        <title>Complete genome sequence of Pyrobaculum oguniense.</title>
        <authorList>
            <person name="Bernick D.L."/>
            <person name="Karplus K."/>
            <person name="Lui L.M."/>
            <person name="Coker J.K."/>
            <person name="Murphy J.N."/>
            <person name="Chan P.P."/>
            <person name="Cozen A.E."/>
            <person name="Lowe T.M."/>
        </authorList>
    </citation>
    <scope>NUCLEOTIDE SEQUENCE [LARGE SCALE GENOMIC DNA]</scope>
    <source>
        <strain evidence="1 2">TE7</strain>
    </source>
</reference>
<evidence type="ECO:0000313" key="1">
    <source>
        <dbReference type="EMBL" id="AFA39403.1"/>
    </source>
</evidence>
<accession>H6Q924</accession>
<proteinExistence type="predicted"/>
<evidence type="ECO:0000313" key="2">
    <source>
        <dbReference type="Proteomes" id="UP000009062"/>
    </source>
</evidence>